<accession>A0A087SPB6</accession>
<organism evidence="12 14">
    <name type="scientific">Auxenochlorella protothecoides</name>
    <name type="common">Green microalga</name>
    <name type="synonym">Chlorella protothecoides</name>
    <dbReference type="NCBI Taxonomy" id="3075"/>
    <lineage>
        <taxon>Eukaryota</taxon>
        <taxon>Viridiplantae</taxon>
        <taxon>Chlorophyta</taxon>
        <taxon>core chlorophytes</taxon>
        <taxon>Trebouxiophyceae</taxon>
        <taxon>Chlorellales</taxon>
        <taxon>Chlorellaceae</taxon>
        <taxon>Auxenochlorella</taxon>
    </lineage>
</organism>
<dbReference type="GO" id="GO:0005776">
    <property type="term" value="C:autophagosome"/>
    <property type="evidence" value="ECO:0007669"/>
    <property type="project" value="TreeGrafter"/>
</dbReference>
<evidence type="ECO:0000313" key="12">
    <source>
        <dbReference type="EMBL" id="KFM27570.1"/>
    </source>
</evidence>
<dbReference type="PANTHER" id="PTHR13038:SF10">
    <property type="entry name" value="AUTOPHAGY-RELATED PROTEIN 9"/>
    <property type="match status" value="1"/>
</dbReference>
<reference evidence="13" key="3">
    <citation type="submission" date="2018-10" db="EMBL/GenBank/DDBJ databases">
        <authorList>
            <person name="Hovde B."/>
            <person name="Zhang X."/>
        </authorList>
    </citation>
    <scope>NUCLEOTIDE SEQUENCE [LARGE SCALE GENOMIC DNA]</scope>
    <source>
        <strain evidence="13">UTEX 25</strain>
    </source>
</reference>
<dbReference type="eggNOG" id="KOG2173">
    <property type="taxonomic scope" value="Eukaryota"/>
</dbReference>
<feature type="transmembrane region" description="Helical" evidence="10">
    <location>
        <begin position="361"/>
        <end position="381"/>
    </location>
</feature>
<comment type="similarity">
    <text evidence="2 10">Belongs to the ATG9 family.</text>
</comment>
<dbReference type="GO" id="GO:0034045">
    <property type="term" value="C:phagophore assembly site membrane"/>
    <property type="evidence" value="ECO:0007669"/>
    <property type="project" value="UniProtKB-SubCell"/>
</dbReference>
<dbReference type="EMBL" id="KL662149">
    <property type="protein sequence ID" value="KFM27570.1"/>
    <property type="molecule type" value="Genomic_DNA"/>
</dbReference>
<dbReference type="InterPro" id="IPR007138">
    <property type="entry name" value="ABM_dom"/>
</dbReference>
<proteinExistence type="inferred from homology"/>
<feature type="transmembrane region" description="Helical" evidence="10">
    <location>
        <begin position="58"/>
        <end position="84"/>
    </location>
</feature>
<keyword evidence="5 10" id="KW-0812">Transmembrane</keyword>
<keyword evidence="7 10" id="KW-0072">Autophagy</keyword>
<dbReference type="Proteomes" id="UP000028924">
    <property type="component" value="Unassembled WGS sequence"/>
</dbReference>
<dbReference type="RefSeq" id="XP_011400553.1">
    <property type="nucleotide sequence ID" value="XM_011402251.1"/>
</dbReference>
<dbReference type="Proteomes" id="UP000279271">
    <property type="component" value="Unassembled WGS sequence"/>
</dbReference>
<evidence type="ECO:0000256" key="7">
    <source>
        <dbReference type="ARBA" id="ARBA00023006"/>
    </source>
</evidence>
<dbReference type="PROSITE" id="PS51725">
    <property type="entry name" value="ABM"/>
    <property type="match status" value="1"/>
</dbReference>
<keyword evidence="14" id="KW-1185">Reference proteome</keyword>
<evidence type="ECO:0000256" key="5">
    <source>
        <dbReference type="ARBA" id="ARBA00022692"/>
    </source>
</evidence>
<evidence type="ECO:0000256" key="6">
    <source>
        <dbReference type="ARBA" id="ARBA00022989"/>
    </source>
</evidence>
<dbReference type="PANTHER" id="PTHR13038">
    <property type="entry name" value="APG9 AUTOPHAGY 9"/>
    <property type="match status" value="1"/>
</dbReference>
<evidence type="ECO:0000313" key="14">
    <source>
        <dbReference type="Proteomes" id="UP000028924"/>
    </source>
</evidence>
<evidence type="ECO:0000256" key="4">
    <source>
        <dbReference type="ARBA" id="ARBA00022448"/>
    </source>
</evidence>
<dbReference type="GO" id="GO:0000422">
    <property type="term" value="P:autophagy of mitochondrion"/>
    <property type="evidence" value="ECO:0007669"/>
    <property type="project" value="TreeGrafter"/>
</dbReference>
<evidence type="ECO:0000256" key="1">
    <source>
        <dbReference type="ARBA" id="ARBA00004511"/>
    </source>
</evidence>
<gene>
    <name evidence="13" type="ORF">APUTEX25_004991</name>
    <name evidence="12" type="ORF">F751_4149</name>
</gene>
<feature type="transmembrane region" description="Helical" evidence="10">
    <location>
        <begin position="393"/>
        <end position="411"/>
    </location>
</feature>
<dbReference type="OrthoDB" id="2020634at2759"/>
<evidence type="ECO:0000259" key="11">
    <source>
        <dbReference type="PROSITE" id="PS51725"/>
    </source>
</evidence>
<keyword evidence="4 10" id="KW-0813">Transport</keyword>
<dbReference type="AlphaFoldDB" id="A0A087SPB6"/>
<evidence type="ECO:0000313" key="15">
    <source>
        <dbReference type="Proteomes" id="UP000279271"/>
    </source>
</evidence>
<dbReference type="EMBL" id="QOKY01000133">
    <property type="protein sequence ID" value="RMZ56929.1"/>
    <property type="molecule type" value="Genomic_DNA"/>
</dbReference>
<evidence type="ECO:0000256" key="3">
    <source>
        <dbReference type="ARBA" id="ARBA00018074"/>
    </source>
</evidence>
<name>A0A087SPB6_AUXPR</name>
<dbReference type="GO" id="GO:0061709">
    <property type="term" value="P:reticulophagy"/>
    <property type="evidence" value="ECO:0007669"/>
    <property type="project" value="TreeGrafter"/>
</dbReference>
<dbReference type="GO" id="GO:0034497">
    <property type="term" value="P:protein localization to phagophore assembly site"/>
    <property type="evidence" value="ECO:0007669"/>
    <property type="project" value="TreeGrafter"/>
</dbReference>
<dbReference type="Gene3D" id="3.30.70.100">
    <property type="match status" value="1"/>
</dbReference>
<dbReference type="SUPFAM" id="SSF54909">
    <property type="entry name" value="Dimeric alpha+beta barrel"/>
    <property type="match status" value="1"/>
</dbReference>
<dbReference type="Pfam" id="PF03992">
    <property type="entry name" value="ABM"/>
    <property type="match status" value="1"/>
</dbReference>
<dbReference type="STRING" id="3075.A0A087SPB6"/>
<sequence length="690" mass="78679">MDFPDDEDEPIGTTGGRLYARNDTHEQLLDSESFDWEVVPNLDHFFTRVYRYWEEKGFWVCTIAQVLNLLALDFTVVISGALLLGVNYSGLQEECLKKDSCDIWTVMIKKHPLEDGLTVWNLLSLLYLVICSVYCVLALAHLVMEVRGLAEIQHFFNQKLGISERRIKTITWPEVLHRLVQVQRTTRLCASRDLSEHDIVSRIMRRENYLIGMLNLGVLALNAPVMGARPRFLLTKTLEWNLYWCVLDAMFDDNFRIKAEFLHDRAALQKRFQVMAGLNLLMSPFLLAFLLMYFFMKKAEQFYHHPSSLGARYWSPLAKWKLREFNELPHFLNHRLNASNEAAEKYISQFPLPAISHVARFVAFVAGSFAALLLLLTLVDGRLLERDLLGRHVVWWLALLGIVLAASRAFIVESTTAFDPEAALTEVVTHTHYLPRHWRGRAHTLEVQEAFQGLFQFKAVLFFEEMASILLTPLLLYFSLPGCAGAILTFVEQNTVHVDGIGDVCSFSAFDLERHGNRRYGSPVEAPKPVGDVMDVGWGAEERMAVSQMQLHSFYKAARGAENSLHLEGSASLTSKPPSSALPIPVQVFVLAIQVKFESEADRDIFIDLFRPLAKYVAEHEPRTLSYDLAIADTDPTLVLIHERYATKKDLTEVHHVSEPFLAFKKATQELPFPFVKTGQSYYEQGIGYM</sequence>
<reference evidence="12 14" key="1">
    <citation type="journal article" date="2014" name="BMC Genomics">
        <title>Oil accumulation mechanisms of the oleaginous microalga Chlorella protothecoides revealed through its genome, transcriptomes, and proteomes.</title>
        <authorList>
            <person name="Gao C."/>
            <person name="Wang Y."/>
            <person name="Shen Y."/>
            <person name="Yan D."/>
            <person name="He X."/>
            <person name="Dai J."/>
            <person name="Wu Q."/>
        </authorList>
    </citation>
    <scope>NUCLEOTIDE SEQUENCE [LARGE SCALE GENOMIC DNA]</scope>
    <source>
        <strain evidence="12 14">0710</strain>
    </source>
</reference>
<dbReference type="InterPro" id="IPR007241">
    <property type="entry name" value="Autophagy-rel_prot_9"/>
</dbReference>
<reference evidence="15" key="2">
    <citation type="journal article" date="2018" name="Algal Res.">
        <title>Characterization of plant carbon substrate utilization by Auxenochlorella protothecoides.</title>
        <authorList>
            <person name="Vogler B.W."/>
            <person name="Starkenburg S.R."/>
            <person name="Sudasinghe N."/>
            <person name="Schambach J.Y."/>
            <person name="Rollin J.A."/>
            <person name="Pattathil S."/>
            <person name="Barry A.N."/>
        </authorList>
    </citation>
    <scope>NUCLEOTIDE SEQUENCE [LARGE SCALE GENOMIC DNA]</scope>
    <source>
        <strain evidence="15">UTEX 25</strain>
    </source>
</reference>
<evidence type="ECO:0000256" key="8">
    <source>
        <dbReference type="ARBA" id="ARBA00023055"/>
    </source>
</evidence>
<evidence type="ECO:0000256" key="9">
    <source>
        <dbReference type="ARBA" id="ARBA00023136"/>
    </source>
</evidence>
<reference evidence="13" key="4">
    <citation type="submission" date="2018-11" db="EMBL/GenBank/DDBJ databases">
        <title>Characterization of plant carbon substrate utilization by Auxenochlorella protothecoides.</title>
        <authorList>
            <person name="Vogler B.W."/>
            <person name="Starkenburg S.R."/>
            <person name="Sudasinghe N."/>
            <person name="Schambach J.Y."/>
            <person name="Rollin J.A."/>
            <person name="Pattathil S."/>
            <person name="Barry A.N."/>
        </authorList>
    </citation>
    <scope>NUCLEOTIDE SEQUENCE [LARGE SCALE GENOMIC DNA]</scope>
    <source>
        <strain evidence="13">UTEX 25</strain>
    </source>
</reference>
<dbReference type="InterPro" id="IPR011008">
    <property type="entry name" value="Dimeric_a/b-barrel"/>
</dbReference>
<keyword evidence="8 10" id="KW-0445">Lipid transport</keyword>
<keyword evidence="6 10" id="KW-1133">Transmembrane helix</keyword>
<dbReference type="Pfam" id="PF04109">
    <property type="entry name" value="ATG9"/>
    <property type="match status" value="1"/>
</dbReference>
<protein>
    <recommendedName>
        <fullName evidence="3 10">Autophagy-related protein 9</fullName>
    </recommendedName>
</protein>
<evidence type="ECO:0000313" key="13">
    <source>
        <dbReference type="EMBL" id="RMZ56929.1"/>
    </source>
</evidence>
<dbReference type="GO" id="GO:0006869">
    <property type="term" value="P:lipid transport"/>
    <property type="evidence" value="ECO:0007669"/>
    <property type="project" value="UniProtKB-KW"/>
</dbReference>
<keyword evidence="9 10" id="KW-0472">Membrane</keyword>
<feature type="domain" description="ABM" evidence="11">
    <location>
        <begin position="589"/>
        <end position="681"/>
    </location>
</feature>
<feature type="transmembrane region" description="Helical" evidence="10">
    <location>
        <begin position="119"/>
        <end position="143"/>
    </location>
</feature>
<dbReference type="GO" id="GO:0034727">
    <property type="term" value="P:piecemeal microautophagy of the nucleus"/>
    <property type="evidence" value="ECO:0007669"/>
    <property type="project" value="TreeGrafter"/>
</dbReference>
<dbReference type="KEGG" id="apro:F751_4149"/>
<evidence type="ECO:0000256" key="2">
    <source>
        <dbReference type="ARBA" id="ARBA00006185"/>
    </source>
</evidence>
<evidence type="ECO:0000256" key="10">
    <source>
        <dbReference type="RuleBase" id="RU364027"/>
    </source>
</evidence>
<comment type="function">
    <text evidence="10">Phospholipid scramblase involved in autophagy. Cycles between the preautophagosomal structure/phagophore assembly site (PAS) and the cytoplasmic vesicle pool and supplies membrane for the growing autophagosome. Lipid scramblase activity plays a key role in preautophagosomal structure/phagophore assembly by distributing the phospholipids that arrive through ATG2 from the cytoplasmic to the luminal leaflet of the bilayer, thereby driving autophagosomal membrane expansion.</text>
</comment>
<dbReference type="GeneID" id="23615540"/>
<feature type="transmembrane region" description="Helical" evidence="10">
    <location>
        <begin position="272"/>
        <end position="296"/>
    </location>
</feature>
<comment type="subcellular location">
    <subcellularLocation>
        <location evidence="1 10">Preautophagosomal structure membrane</location>
        <topology evidence="1 10">Multi-pass membrane protein</topology>
    </subcellularLocation>
</comment>